<name>U1MNR8_9MICO</name>
<feature type="region of interest" description="Disordered" evidence="1">
    <location>
        <begin position="122"/>
        <end position="141"/>
    </location>
</feature>
<dbReference type="AlphaFoldDB" id="U1MNR8"/>
<dbReference type="InterPro" id="IPR055849">
    <property type="entry name" value="DUF7426"/>
</dbReference>
<evidence type="ECO:0000259" key="2">
    <source>
        <dbReference type="Pfam" id="PF24201"/>
    </source>
</evidence>
<comment type="caution">
    <text evidence="3">The sequence shown here is derived from an EMBL/GenBank/DDBJ whole genome shotgun (WGS) entry which is preliminary data.</text>
</comment>
<dbReference type="Proteomes" id="UP000016462">
    <property type="component" value="Unassembled WGS sequence"/>
</dbReference>
<evidence type="ECO:0000313" key="3">
    <source>
        <dbReference type="EMBL" id="ERG63541.1"/>
    </source>
</evidence>
<dbReference type="Pfam" id="PF24201">
    <property type="entry name" value="DUF7426"/>
    <property type="match status" value="1"/>
</dbReference>
<evidence type="ECO:0000256" key="1">
    <source>
        <dbReference type="SAM" id="MobiDB-lite"/>
    </source>
</evidence>
<keyword evidence="4" id="KW-1185">Reference proteome</keyword>
<accession>U1MNR8</accession>
<evidence type="ECO:0000313" key="4">
    <source>
        <dbReference type="Proteomes" id="UP000016462"/>
    </source>
</evidence>
<dbReference type="RefSeq" id="WP_021011291.1">
    <property type="nucleotide sequence ID" value="NZ_ASHR01000031.1"/>
</dbReference>
<sequence>MGAVDFEEWAAPTLDVTLGGRTFVVQPPSVDAMKKVLAAAARAEINLGIVPADQVPDGFLDVLESIGPDEHPALGATWDEMVEARLPQFTIDRIAYYAVFYWARGKAYADWIAVQLWAPRELGADDGDKGGDASPKARPSP</sequence>
<protein>
    <recommendedName>
        <fullName evidence="2">DUF7426 domain-containing protein</fullName>
    </recommendedName>
</protein>
<gene>
    <name evidence="3" type="ORF">L332_03625</name>
</gene>
<feature type="domain" description="DUF7426" evidence="2">
    <location>
        <begin position="5"/>
        <end position="113"/>
    </location>
</feature>
<proteinExistence type="predicted"/>
<dbReference type="OrthoDB" id="5147334at2"/>
<dbReference type="EMBL" id="ASHR01000031">
    <property type="protein sequence ID" value="ERG63541.1"/>
    <property type="molecule type" value="Genomic_DNA"/>
</dbReference>
<organism evidence="3 4">
    <name type="scientific">Agrococcus pavilionensis RW1</name>
    <dbReference type="NCBI Taxonomy" id="1330458"/>
    <lineage>
        <taxon>Bacteria</taxon>
        <taxon>Bacillati</taxon>
        <taxon>Actinomycetota</taxon>
        <taxon>Actinomycetes</taxon>
        <taxon>Micrococcales</taxon>
        <taxon>Microbacteriaceae</taxon>
        <taxon>Agrococcus</taxon>
    </lineage>
</organism>
<reference evidence="3 4" key="1">
    <citation type="journal article" date="2013" name="Genome Announc.">
        <title>First draft genome sequence from a member of the genus agrococcus, isolated from modern microbialites.</title>
        <authorList>
            <person name="White R.A.III."/>
            <person name="Grassa C.J."/>
            <person name="Suttle C.A."/>
        </authorList>
    </citation>
    <scope>NUCLEOTIDE SEQUENCE [LARGE SCALE GENOMIC DNA]</scope>
    <source>
        <strain evidence="3 4">RW1</strain>
    </source>
</reference>
<feature type="compositionally biased region" description="Basic and acidic residues" evidence="1">
    <location>
        <begin position="122"/>
        <end position="131"/>
    </location>
</feature>